<evidence type="ECO:0000313" key="2">
    <source>
        <dbReference type="WBParaSite" id="ES5_v2.g11146.t1"/>
    </source>
</evidence>
<organism evidence="1 2">
    <name type="scientific">Panagrolaimus sp. ES5</name>
    <dbReference type="NCBI Taxonomy" id="591445"/>
    <lineage>
        <taxon>Eukaryota</taxon>
        <taxon>Metazoa</taxon>
        <taxon>Ecdysozoa</taxon>
        <taxon>Nematoda</taxon>
        <taxon>Chromadorea</taxon>
        <taxon>Rhabditida</taxon>
        <taxon>Tylenchina</taxon>
        <taxon>Panagrolaimomorpha</taxon>
        <taxon>Panagrolaimoidea</taxon>
        <taxon>Panagrolaimidae</taxon>
        <taxon>Panagrolaimus</taxon>
    </lineage>
</organism>
<accession>A0AC34F251</accession>
<sequence length="303" mass="30386">MEFSKTSDKMGLIEERTREADNLKKYAFIGISLSTILTLIGIVAVPGMYSYMQYIQMQLEDEVNYCRVQSRLLGDQLQQTLNKNPVLRKYRDTVAAQPHPLKQAIYVGQHTSSRQARQAYGSAPPADDYKQPGYAPKDSFAHSQTEVAAAAMPEQAGSCCSCGRGEAGPAGPPGPDGNDGKDGNAGEDGAPGPAGNAGPKGAPGNAGADGQAGAPGNAGQAGEAGPAGPAGENGQAGAPGTPGPAGTLNDVPGQAGPQGPPGDAGQPGPKGSDGQPGSPGELGSQGEGGGCSHCPPPRTAPGY</sequence>
<dbReference type="Proteomes" id="UP000887579">
    <property type="component" value="Unplaced"/>
</dbReference>
<dbReference type="WBParaSite" id="ES5_v2.g11146.t1">
    <property type="protein sequence ID" value="ES5_v2.g11146.t1"/>
    <property type="gene ID" value="ES5_v2.g11146"/>
</dbReference>
<proteinExistence type="predicted"/>
<reference evidence="2" key="1">
    <citation type="submission" date="2022-11" db="UniProtKB">
        <authorList>
            <consortium name="WormBaseParasite"/>
        </authorList>
    </citation>
    <scope>IDENTIFICATION</scope>
</reference>
<evidence type="ECO:0000313" key="1">
    <source>
        <dbReference type="Proteomes" id="UP000887579"/>
    </source>
</evidence>
<name>A0AC34F251_9BILA</name>
<protein>
    <submittedName>
        <fullName evidence="2">Nematode cuticle collagen N-terminal domain-containing protein</fullName>
    </submittedName>
</protein>